<proteinExistence type="inferred from homology"/>
<name>A0A401RXG9_CHIPU</name>
<dbReference type="GO" id="GO:0005886">
    <property type="term" value="C:plasma membrane"/>
    <property type="evidence" value="ECO:0007669"/>
    <property type="project" value="TreeGrafter"/>
</dbReference>
<keyword evidence="6" id="KW-0862">Zinc</keyword>
<dbReference type="AlphaFoldDB" id="A0A401RXG9"/>
<feature type="transmembrane region" description="Helical" evidence="7">
    <location>
        <begin position="207"/>
        <end position="228"/>
    </location>
</feature>
<feature type="transmembrane region" description="Helical" evidence="7">
    <location>
        <begin position="274"/>
        <end position="292"/>
    </location>
</feature>
<comment type="subcellular location">
    <subcellularLocation>
        <location evidence="1">Membrane</location>
        <topology evidence="1">Multi-pass membrane protein</topology>
    </subcellularLocation>
</comment>
<dbReference type="PANTHER" id="PTHR20855:SF92">
    <property type="entry name" value="PROGESTIN AND ADIPOQ RECEPTOR FAMILY MEMBER 3-LIKE"/>
    <property type="match status" value="1"/>
</dbReference>
<dbReference type="OrthoDB" id="535992at2759"/>
<comment type="similarity">
    <text evidence="2">Belongs to the ADIPOR family.</text>
</comment>
<dbReference type="GO" id="GO:0005496">
    <property type="term" value="F:steroid binding"/>
    <property type="evidence" value="ECO:0007669"/>
    <property type="project" value="TreeGrafter"/>
</dbReference>
<evidence type="ECO:0000256" key="4">
    <source>
        <dbReference type="ARBA" id="ARBA00022989"/>
    </source>
</evidence>
<evidence type="ECO:0000256" key="6">
    <source>
        <dbReference type="PIRSR" id="PIRSR604254-1"/>
    </source>
</evidence>
<feature type="transmembrane region" description="Helical" evidence="7">
    <location>
        <begin position="173"/>
        <end position="195"/>
    </location>
</feature>
<dbReference type="GO" id="GO:0003707">
    <property type="term" value="F:nuclear steroid receptor activity"/>
    <property type="evidence" value="ECO:0007669"/>
    <property type="project" value="TreeGrafter"/>
</dbReference>
<feature type="transmembrane region" description="Helical" evidence="7">
    <location>
        <begin position="313"/>
        <end position="331"/>
    </location>
</feature>
<reference evidence="8 9" key="1">
    <citation type="journal article" date="2018" name="Nat. Ecol. Evol.">
        <title>Shark genomes provide insights into elasmobranch evolution and the origin of vertebrates.</title>
        <authorList>
            <person name="Hara Y"/>
            <person name="Yamaguchi K"/>
            <person name="Onimaru K"/>
            <person name="Kadota M"/>
            <person name="Koyanagi M"/>
            <person name="Keeley SD"/>
            <person name="Tatsumi K"/>
            <person name="Tanaka K"/>
            <person name="Motone F"/>
            <person name="Kageyama Y"/>
            <person name="Nozu R"/>
            <person name="Adachi N"/>
            <person name="Nishimura O"/>
            <person name="Nakagawa R"/>
            <person name="Tanegashima C"/>
            <person name="Kiyatake I"/>
            <person name="Matsumoto R"/>
            <person name="Murakumo K"/>
            <person name="Nishida K"/>
            <person name="Terakita A"/>
            <person name="Kuratani S"/>
            <person name="Sato K"/>
            <person name="Hyodo S Kuraku.S."/>
        </authorList>
    </citation>
    <scope>NUCLEOTIDE SEQUENCE [LARGE SCALE GENOMIC DNA]</scope>
</reference>
<keyword evidence="6" id="KW-0479">Metal-binding</keyword>
<feature type="transmembrane region" description="Helical" evidence="7">
    <location>
        <begin position="240"/>
        <end position="262"/>
    </location>
</feature>
<feature type="binding site" evidence="6">
    <location>
        <position position="311"/>
    </location>
    <ligand>
        <name>Zn(2+)</name>
        <dbReference type="ChEBI" id="CHEBI:29105"/>
    </ligand>
</feature>
<protein>
    <recommendedName>
        <fullName evidence="10">Membrane progestin receptor alpha</fullName>
    </recommendedName>
</protein>
<evidence type="ECO:0000256" key="1">
    <source>
        <dbReference type="ARBA" id="ARBA00004141"/>
    </source>
</evidence>
<dbReference type="InterPro" id="IPR004254">
    <property type="entry name" value="AdipoR/HlyIII-related"/>
</dbReference>
<dbReference type="OMA" id="HRVVMCH"/>
<evidence type="ECO:0000256" key="7">
    <source>
        <dbReference type="SAM" id="Phobius"/>
    </source>
</evidence>
<dbReference type="GO" id="GO:0046872">
    <property type="term" value="F:metal ion binding"/>
    <property type="evidence" value="ECO:0007669"/>
    <property type="project" value="UniProtKB-KW"/>
</dbReference>
<keyword evidence="9" id="KW-1185">Reference proteome</keyword>
<dbReference type="Proteomes" id="UP000287033">
    <property type="component" value="Unassembled WGS sequence"/>
</dbReference>
<organism evidence="8 9">
    <name type="scientific">Chiloscyllium punctatum</name>
    <name type="common">Brownbanded bambooshark</name>
    <name type="synonym">Hemiscyllium punctatum</name>
    <dbReference type="NCBI Taxonomy" id="137246"/>
    <lineage>
        <taxon>Eukaryota</taxon>
        <taxon>Metazoa</taxon>
        <taxon>Chordata</taxon>
        <taxon>Craniata</taxon>
        <taxon>Vertebrata</taxon>
        <taxon>Chondrichthyes</taxon>
        <taxon>Elasmobranchii</taxon>
        <taxon>Galeomorphii</taxon>
        <taxon>Galeoidea</taxon>
        <taxon>Orectolobiformes</taxon>
        <taxon>Hemiscylliidae</taxon>
        <taxon>Chiloscyllium</taxon>
    </lineage>
</organism>
<dbReference type="Pfam" id="PF03006">
    <property type="entry name" value="HlyIII"/>
    <property type="match status" value="1"/>
</dbReference>
<feature type="binding site" evidence="6">
    <location>
        <position position="315"/>
    </location>
    <ligand>
        <name>Zn(2+)</name>
        <dbReference type="ChEBI" id="CHEBI:29105"/>
    </ligand>
</feature>
<keyword evidence="5 7" id="KW-0472">Membrane</keyword>
<accession>A0A401RXG9</accession>
<dbReference type="PANTHER" id="PTHR20855">
    <property type="entry name" value="ADIPOR/PROGESTIN RECEPTOR-RELATED"/>
    <property type="match status" value="1"/>
</dbReference>
<evidence type="ECO:0000313" key="9">
    <source>
        <dbReference type="Proteomes" id="UP000287033"/>
    </source>
</evidence>
<keyword evidence="4 7" id="KW-1133">Transmembrane helix</keyword>
<gene>
    <name evidence="8" type="ORF">chiPu_0001241</name>
</gene>
<evidence type="ECO:0000256" key="3">
    <source>
        <dbReference type="ARBA" id="ARBA00022692"/>
    </source>
</evidence>
<feature type="binding site" evidence="6">
    <location>
        <position position="159"/>
    </location>
    <ligand>
        <name>Zn(2+)</name>
        <dbReference type="ChEBI" id="CHEBI:29105"/>
    </ligand>
</feature>
<keyword evidence="3 7" id="KW-0812">Transmembrane</keyword>
<evidence type="ECO:0000256" key="2">
    <source>
        <dbReference type="ARBA" id="ARBA00007018"/>
    </source>
</evidence>
<feature type="transmembrane region" description="Helical" evidence="7">
    <location>
        <begin position="138"/>
        <end position="161"/>
    </location>
</feature>
<feature type="transmembrane region" description="Helical" evidence="7">
    <location>
        <begin position="351"/>
        <end position="369"/>
    </location>
</feature>
<evidence type="ECO:0000256" key="5">
    <source>
        <dbReference type="ARBA" id="ARBA00023136"/>
    </source>
</evidence>
<dbReference type="EMBL" id="BEZZ01000018">
    <property type="protein sequence ID" value="GCC22851.1"/>
    <property type="molecule type" value="Genomic_DNA"/>
</dbReference>
<evidence type="ECO:0000313" key="8">
    <source>
        <dbReference type="EMBL" id="GCC22851.1"/>
    </source>
</evidence>
<sequence>MYLLGVAAGGDTVDKVSINRLDLATVPSVTMATVVMDQIGRLFINIQQIRQIPRLVEQSIPSMPCPVKDSEVPQIFREQYIYSGYRPVKQSWRYYFFTLFQRHNESVNVWTHLIAALVVLLKLQKLSETEEFLSDPHALPLLILLLSAFTYLTFSSLAHLFHSTSEFAHYSFFFLDYVGVAIYQYGSALVHYYYSVEEEWYHIIKPFYLPMATILAWLSCVGCCYSKSNAKVLCPWTRKLYQVVPAGLAYILDISPIVHRINNCYSSGCTDDTIWYHSGQIIFFLISAHFFSCPHPEKWFPGKCDIFLQGHQIFHVFIVLCTLAQLEAVHLDYKNRQHFYQIWHRDSTWSVITSFVLLISFSIATMLYMRHLIKIKLSHKDK</sequence>
<dbReference type="STRING" id="137246.A0A401RXG9"/>
<comment type="caution">
    <text evidence="8">The sequence shown here is derived from an EMBL/GenBank/DDBJ whole genome shotgun (WGS) entry which is preliminary data.</text>
</comment>
<evidence type="ECO:0008006" key="10">
    <source>
        <dbReference type="Google" id="ProtNLM"/>
    </source>
</evidence>